<gene>
    <name evidence="1" type="ORF">EB233_28190</name>
</gene>
<dbReference type="EMBL" id="CP033361">
    <property type="protein sequence ID" value="QKC78911.1"/>
    <property type="molecule type" value="Genomic_DNA"/>
</dbReference>
<evidence type="ECO:0000313" key="2">
    <source>
        <dbReference type="Proteomes" id="UP000503339"/>
    </source>
</evidence>
<accession>A0A6M7UNR2</accession>
<dbReference type="RefSeq" id="WP_064989175.1">
    <property type="nucleotide sequence ID" value="NZ_CP033361.1"/>
</dbReference>
<organism evidence="1 2">
    <name type="scientific">Mesorhizobium erdmanii</name>
    <dbReference type="NCBI Taxonomy" id="1777866"/>
    <lineage>
        <taxon>Bacteria</taxon>
        <taxon>Pseudomonadati</taxon>
        <taxon>Pseudomonadota</taxon>
        <taxon>Alphaproteobacteria</taxon>
        <taxon>Hyphomicrobiales</taxon>
        <taxon>Phyllobacteriaceae</taxon>
        <taxon>Mesorhizobium</taxon>
    </lineage>
</organism>
<keyword evidence="2" id="KW-1185">Reference proteome</keyword>
<reference evidence="1 2" key="1">
    <citation type="submission" date="2018-10" db="EMBL/GenBank/DDBJ databases">
        <authorList>
            <person name="Perry B.J."/>
            <person name="Sullivan J.T."/>
            <person name="Murphy R.J.T."/>
            <person name="Ramsay J.P."/>
            <person name="Ronson C.W."/>
        </authorList>
    </citation>
    <scope>NUCLEOTIDE SEQUENCE [LARGE SCALE GENOMIC DNA]</scope>
    <source>
        <strain evidence="1 2">NZP2014</strain>
    </source>
</reference>
<evidence type="ECO:0008006" key="3">
    <source>
        <dbReference type="Google" id="ProtNLM"/>
    </source>
</evidence>
<protein>
    <recommendedName>
        <fullName evidence="3">DUF302 domain-containing protein</fullName>
    </recommendedName>
</protein>
<dbReference type="Proteomes" id="UP000503339">
    <property type="component" value="Chromosome"/>
</dbReference>
<dbReference type="KEGG" id="merd:EB233_28190"/>
<evidence type="ECO:0000313" key="1">
    <source>
        <dbReference type="EMBL" id="QKC78911.1"/>
    </source>
</evidence>
<sequence length="120" mass="12744">MSTGVSKMIRMSLAEAVPYVSKKLADHGFQVVQSVGMRSQKRAQDGSRTGGFKVLGVSNPQVLFESRNGVAIPVWCNVLLSESGDSAVKVLAVDPLPSVAASDRSAMDVRMALSRAIHSL</sequence>
<name>A0A6M7UNR2_9HYPH</name>
<dbReference type="InterPro" id="IPR035923">
    <property type="entry name" value="TT1751-like_sf"/>
</dbReference>
<proteinExistence type="predicted"/>
<dbReference type="SUPFAM" id="SSF103247">
    <property type="entry name" value="TT1751-like"/>
    <property type="match status" value="1"/>
</dbReference>
<dbReference type="AlphaFoldDB" id="A0A6M7UNR2"/>
<dbReference type="Gene3D" id="3.30.310.70">
    <property type="entry name" value="TT1751-like domain"/>
    <property type="match status" value="1"/>
</dbReference>